<dbReference type="SUPFAM" id="SSF48452">
    <property type="entry name" value="TPR-like"/>
    <property type="match status" value="1"/>
</dbReference>
<dbReference type="AlphaFoldDB" id="A0A6G0X5J3"/>
<dbReference type="PANTHER" id="PTHR11242:SF0">
    <property type="entry name" value="TPR_REGION DOMAIN-CONTAINING PROTEIN"/>
    <property type="match status" value="1"/>
</dbReference>
<protein>
    <recommendedName>
        <fullName evidence="3">Tudor domain-containing protein</fullName>
    </recommendedName>
</protein>
<accession>A0A6G0X5J3</accession>
<proteinExistence type="predicted"/>
<comment type="caution">
    <text evidence="4">The sequence shown here is derived from an EMBL/GenBank/DDBJ whole genome shotgun (WGS) entry which is preliminary data.</text>
</comment>
<organism evidence="4 5">
    <name type="scientific">Aphanomyces euteiches</name>
    <dbReference type="NCBI Taxonomy" id="100861"/>
    <lineage>
        <taxon>Eukaryota</taxon>
        <taxon>Sar</taxon>
        <taxon>Stramenopiles</taxon>
        <taxon>Oomycota</taxon>
        <taxon>Saprolegniomycetes</taxon>
        <taxon>Saprolegniales</taxon>
        <taxon>Verrucalvaceae</taxon>
        <taxon>Aphanomyces</taxon>
    </lineage>
</organism>
<evidence type="ECO:0000259" key="3">
    <source>
        <dbReference type="SMART" id="SM00333"/>
    </source>
</evidence>
<keyword evidence="5" id="KW-1185">Reference proteome</keyword>
<dbReference type="PANTHER" id="PTHR11242">
    <property type="entry name" value="ARYL HYDROCARBON RECEPTOR INTERACTING PROTEIN RELATED"/>
    <property type="match status" value="1"/>
</dbReference>
<dbReference type="InterPro" id="IPR011990">
    <property type="entry name" value="TPR-like_helical_dom_sf"/>
</dbReference>
<sequence length="561" mass="62245">MTEAALDELVVHLRSDHGIQILVSLATKPSDGDVDLQANALRLLSESTDLSKVAKAWRDCNILDYLIKSEALIDPENDLHVPFWRSLCQIAETGVAFQPELWSRRRQLYDAAITLRDVSSLQSTSLVAHTFAALVCSVAEQEPSSFAPFSSSPFHDLVDPESGLAFCELVKQWYVLTNEAALLTMVGHLISSVDDVKAVYASGLVRLVCHDYGLHRENFEFYHGCLFLLCKIESVLFPRQSSVNGYDRFCHVVLHLALCKLKAVWSEMSRVIEHLVQDLDFGSQFIKEPHFRGVIAYFAAKQASDLTLWAEEIDALEYRSGSLISLPTLQANLSLKDALATASALKESGNNWFVAGNHTAARSFYRLALSTLAVAEANGCRQAPSSPLSIGQTVKVQMVGGGWLHGMVSDSNDNGSVDVVFDDDSEQDNIPLHRVRPVAAELGVINDLRLQLCMNSAKSLHGLKQTREAIECLAYALDRFPNDVPALYLRGVLSLAVHDTKQAKEDLQRAHQVVAKTKQHLALAGDIRTAWSRLQLVVKHRKRADKKLIKEMMTYLNTIVE</sequence>
<keyword evidence="1" id="KW-0677">Repeat</keyword>
<name>A0A6G0X5J3_9STRA</name>
<dbReference type="InterPro" id="IPR039663">
    <property type="entry name" value="AIP/AIPL1/TTC9"/>
</dbReference>
<dbReference type="Proteomes" id="UP000481153">
    <property type="component" value="Unassembled WGS sequence"/>
</dbReference>
<reference evidence="4 5" key="1">
    <citation type="submission" date="2019-07" db="EMBL/GenBank/DDBJ databases">
        <title>Genomics analysis of Aphanomyces spp. identifies a new class of oomycete effector associated with host adaptation.</title>
        <authorList>
            <person name="Gaulin E."/>
        </authorList>
    </citation>
    <scope>NUCLEOTIDE SEQUENCE [LARGE SCALE GENOMIC DNA]</scope>
    <source>
        <strain evidence="4 5">ATCC 201684</strain>
    </source>
</reference>
<evidence type="ECO:0000256" key="1">
    <source>
        <dbReference type="ARBA" id="ARBA00022737"/>
    </source>
</evidence>
<keyword evidence="2" id="KW-0802">TPR repeat</keyword>
<dbReference type="EMBL" id="VJMJ01000100">
    <property type="protein sequence ID" value="KAF0735258.1"/>
    <property type="molecule type" value="Genomic_DNA"/>
</dbReference>
<feature type="domain" description="Tudor" evidence="3">
    <location>
        <begin position="386"/>
        <end position="443"/>
    </location>
</feature>
<dbReference type="InterPro" id="IPR002999">
    <property type="entry name" value="Tudor"/>
</dbReference>
<dbReference type="SMART" id="SM00333">
    <property type="entry name" value="TUDOR"/>
    <property type="match status" value="1"/>
</dbReference>
<evidence type="ECO:0000313" key="5">
    <source>
        <dbReference type="Proteomes" id="UP000481153"/>
    </source>
</evidence>
<dbReference type="VEuPathDB" id="FungiDB:AeMF1_015499"/>
<evidence type="ECO:0000313" key="4">
    <source>
        <dbReference type="EMBL" id="KAF0735258.1"/>
    </source>
</evidence>
<evidence type="ECO:0000256" key="2">
    <source>
        <dbReference type="ARBA" id="ARBA00022803"/>
    </source>
</evidence>
<dbReference type="Gene3D" id="1.25.40.10">
    <property type="entry name" value="Tetratricopeptide repeat domain"/>
    <property type="match status" value="1"/>
</dbReference>
<gene>
    <name evidence="4" type="ORF">Ae201684_008174</name>
</gene>